<keyword evidence="2" id="KW-1185">Reference proteome</keyword>
<sequence length="171" mass="19678">MIMGETTYVGTWKAMEGLLKTGKTKVIGISNFSKSEVETLLREGSVQQFTEWHRSKGIHNTQFSPLGNQDSFYREVSWSKEHSNVSTIIEDPLLHDVGRKYGKSAAQVTLDKGRSVIPKSVIDWQIKENLAADFKLDSENMMRIDSMDMKLRFNHPSVDYQWRLYSDLEEV</sequence>
<organism evidence="1 2">
    <name type="scientific">Coniosporium apollinis</name>
    <dbReference type="NCBI Taxonomy" id="61459"/>
    <lineage>
        <taxon>Eukaryota</taxon>
        <taxon>Fungi</taxon>
        <taxon>Dikarya</taxon>
        <taxon>Ascomycota</taxon>
        <taxon>Pezizomycotina</taxon>
        <taxon>Dothideomycetes</taxon>
        <taxon>Dothideomycetes incertae sedis</taxon>
        <taxon>Coniosporium</taxon>
    </lineage>
</organism>
<evidence type="ECO:0000313" key="1">
    <source>
        <dbReference type="EMBL" id="KAJ9661597.1"/>
    </source>
</evidence>
<comment type="caution">
    <text evidence="1">The sequence shown here is derived from an EMBL/GenBank/DDBJ whole genome shotgun (WGS) entry which is preliminary data.</text>
</comment>
<dbReference type="PANTHER" id="PTHR11732">
    <property type="entry name" value="ALDO/KETO REDUCTASE"/>
    <property type="match status" value="1"/>
</dbReference>
<dbReference type="SUPFAM" id="SSF51430">
    <property type="entry name" value="NAD(P)-linked oxidoreductase"/>
    <property type="match status" value="1"/>
</dbReference>
<name>A0ABQ9NMP1_9PEZI</name>
<dbReference type="PRINTS" id="PR00069">
    <property type="entry name" value="ALDKETRDTASE"/>
</dbReference>
<dbReference type="Gene3D" id="3.20.20.100">
    <property type="entry name" value="NADP-dependent oxidoreductase domain"/>
    <property type="match status" value="1"/>
</dbReference>
<dbReference type="InterPro" id="IPR020471">
    <property type="entry name" value="AKR"/>
</dbReference>
<accession>A0ABQ9NMP1</accession>
<evidence type="ECO:0008006" key="3">
    <source>
        <dbReference type="Google" id="ProtNLM"/>
    </source>
</evidence>
<dbReference type="Proteomes" id="UP001172684">
    <property type="component" value="Unassembled WGS sequence"/>
</dbReference>
<dbReference type="InterPro" id="IPR036812">
    <property type="entry name" value="NAD(P)_OxRdtase_dom_sf"/>
</dbReference>
<dbReference type="InterPro" id="IPR018170">
    <property type="entry name" value="Aldo/ket_reductase_CS"/>
</dbReference>
<proteinExistence type="predicted"/>
<dbReference type="PROSITE" id="PS00062">
    <property type="entry name" value="ALDOKETO_REDUCTASE_2"/>
    <property type="match status" value="1"/>
</dbReference>
<evidence type="ECO:0000313" key="2">
    <source>
        <dbReference type="Proteomes" id="UP001172684"/>
    </source>
</evidence>
<protein>
    <recommendedName>
        <fullName evidence="3">NADP-dependent oxidoreductase domain-containing protein</fullName>
    </recommendedName>
</protein>
<reference evidence="1" key="1">
    <citation type="submission" date="2022-10" db="EMBL/GenBank/DDBJ databases">
        <title>Culturing micro-colonial fungi from biological soil crusts in the Mojave desert and describing Neophaeococcomyces mojavensis, and introducing the new genera and species Taxawa tesnikishii.</title>
        <authorList>
            <person name="Kurbessoian T."/>
            <person name="Stajich J.E."/>
        </authorList>
    </citation>
    <scope>NUCLEOTIDE SEQUENCE</scope>
    <source>
        <strain evidence="1">TK_1</strain>
    </source>
</reference>
<gene>
    <name evidence="1" type="ORF">H2201_006453</name>
</gene>
<dbReference type="EMBL" id="JAPDRL010000056">
    <property type="protein sequence ID" value="KAJ9661597.1"/>
    <property type="molecule type" value="Genomic_DNA"/>
</dbReference>